<gene>
    <name evidence="1" type="ORF">D5S18_24895</name>
</gene>
<dbReference type="RefSeq" id="WP_120043523.1">
    <property type="nucleotide sequence ID" value="NZ_QZFU01000033.1"/>
</dbReference>
<evidence type="ECO:0000313" key="2">
    <source>
        <dbReference type="Proteomes" id="UP000266677"/>
    </source>
</evidence>
<protein>
    <submittedName>
        <fullName evidence="1">Uncharacterized protein</fullName>
    </submittedName>
</protein>
<dbReference type="OrthoDB" id="4569083at2"/>
<dbReference type="EMBL" id="QZFU01000033">
    <property type="protein sequence ID" value="RJO71412.1"/>
    <property type="molecule type" value="Genomic_DNA"/>
</dbReference>
<dbReference type="Proteomes" id="UP000266677">
    <property type="component" value="Unassembled WGS sequence"/>
</dbReference>
<sequence>MNTTIHHAAEIAAALGIWANPRIRIEVTDSGWDNACCEETGRPGAVLVEWSTSEEGGYTTTDRCLSGDIAGDYINALQIGDQIDWEDGIDVKIARTYLRFVHPTLADIARQVDTPTQIAA</sequence>
<reference evidence="1 2" key="1">
    <citation type="submission" date="2018-09" db="EMBL/GenBank/DDBJ databases">
        <title>YIM PH21274 draft genome.</title>
        <authorList>
            <person name="Miao C."/>
        </authorList>
    </citation>
    <scope>NUCLEOTIDE SEQUENCE [LARGE SCALE GENOMIC DNA]</scope>
    <source>
        <strain evidence="1 2">YIM PH 21724</strain>
    </source>
</reference>
<organism evidence="1 2">
    <name type="scientific">Nocardia panacis</name>
    <dbReference type="NCBI Taxonomy" id="2340916"/>
    <lineage>
        <taxon>Bacteria</taxon>
        <taxon>Bacillati</taxon>
        <taxon>Actinomycetota</taxon>
        <taxon>Actinomycetes</taxon>
        <taxon>Mycobacteriales</taxon>
        <taxon>Nocardiaceae</taxon>
        <taxon>Nocardia</taxon>
    </lineage>
</organism>
<evidence type="ECO:0000313" key="1">
    <source>
        <dbReference type="EMBL" id="RJO71412.1"/>
    </source>
</evidence>
<dbReference type="AlphaFoldDB" id="A0A3A4K1J8"/>
<proteinExistence type="predicted"/>
<comment type="caution">
    <text evidence="1">The sequence shown here is derived from an EMBL/GenBank/DDBJ whole genome shotgun (WGS) entry which is preliminary data.</text>
</comment>
<accession>A0A3A4K1J8</accession>
<name>A0A3A4K1J8_9NOCA</name>
<keyword evidence="2" id="KW-1185">Reference proteome</keyword>